<evidence type="ECO:0000259" key="7">
    <source>
        <dbReference type="Pfam" id="PF00291"/>
    </source>
</evidence>
<dbReference type="GeneID" id="5410244"/>
<dbReference type="InterPro" id="IPR036052">
    <property type="entry name" value="TrpB-like_PALP_sf"/>
</dbReference>
<accession>A7I9U3</accession>
<dbReference type="Gene3D" id="3.40.50.1100">
    <property type="match status" value="2"/>
</dbReference>
<organism evidence="8 9">
    <name type="scientific">Methanoregula boonei (strain DSM 21154 / JCM 14090 / 6A8)</name>
    <dbReference type="NCBI Taxonomy" id="456442"/>
    <lineage>
        <taxon>Archaea</taxon>
        <taxon>Methanobacteriati</taxon>
        <taxon>Methanobacteriota</taxon>
        <taxon>Stenosarchaea group</taxon>
        <taxon>Methanomicrobia</taxon>
        <taxon>Methanomicrobiales</taxon>
        <taxon>Methanoregulaceae</taxon>
        <taxon>Methanoregula</taxon>
    </lineage>
</organism>
<dbReference type="Proteomes" id="UP000002408">
    <property type="component" value="Chromosome"/>
</dbReference>
<evidence type="ECO:0000256" key="2">
    <source>
        <dbReference type="ARBA" id="ARBA00007103"/>
    </source>
</evidence>
<dbReference type="SUPFAM" id="SSF53686">
    <property type="entry name" value="Tryptophan synthase beta subunit-like PLP-dependent enzymes"/>
    <property type="match status" value="1"/>
</dbReference>
<evidence type="ECO:0000256" key="3">
    <source>
        <dbReference type="ARBA" id="ARBA00022605"/>
    </source>
</evidence>
<dbReference type="GO" id="GO:0006535">
    <property type="term" value="P:cysteine biosynthetic process from serine"/>
    <property type="evidence" value="ECO:0007669"/>
    <property type="project" value="InterPro"/>
</dbReference>
<dbReference type="KEGG" id="mbn:Mboo_1990"/>
<dbReference type="RefSeq" id="WP_012107559.1">
    <property type="nucleotide sequence ID" value="NC_009712.1"/>
</dbReference>
<dbReference type="AlphaFoldDB" id="A7I9U3"/>
<dbReference type="FunFam" id="3.40.50.1100:FF:000003">
    <property type="entry name" value="Cystathionine beta-synthase"/>
    <property type="match status" value="1"/>
</dbReference>
<dbReference type="OrthoDB" id="10138at2157"/>
<evidence type="ECO:0000256" key="4">
    <source>
        <dbReference type="ARBA" id="ARBA00022679"/>
    </source>
</evidence>
<dbReference type="eggNOG" id="arCOG01430">
    <property type="taxonomic scope" value="Archaea"/>
</dbReference>
<dbReference type="CDD" id="cd01561">
    <property type="entry name" value="CBS_like"/>
    <property type="match status" value="1"/>
</dbReference>
<comment type="similarity">
    <text evidence="2">Belongs to the cysteine synthase/cystathionine beta-synthase family.</text>
</comment>
<dbReference type="InterPro" id="IPR001216">
    <property type="entry name" value="P-phosphate_BS"/>
</dbReference>
<proteinExistence type="inferred from homology"/>
<dbReference type="NCBIfam" id="TIGR01136">
    <property type="entry name" value="cysKM"/>
    <property type="match status" value="1"/>
</dbReference>
<sequence>MKFYENIIDTIGSTPLIRLHRVLPPETQPLVLAKTESFNPGGSAKDRIAKAMLLAAEHDGKIQKGGTVVEPTSGNTGVGLALFAASRGYRMVFTMPEKMSKDKELLLRAFGAEVIRTPTNVPPEDERSYYKVAEKVAKETPGSFVPNQFANQNNPQAHFATTGPEIWKDTDGEITHFVAGIGTGGTISGTARYLKAKNPDVKIIGVDPEGSIYHHVFYGTPPESHPYKVEGTGEDFIPATVDLDIVDDIIVVSDADAFRTTRRLAREEGILAGGTAGASVFAAAQVAQNLKKDDLVVVLLPDTGRNYITTIFNDEWMKNNGFGDVI</sequence>
<dbReference type="PANTHER" id="PTHR10314">
    <property type="entry name" value="CYSTATHIONINE BETA-SYNTHASE"/>
    <property type="match status" value="1"/>
</dbReference>
<dbReference type="InterPro" id="IPR005856">
    <property type="entry name" value="Cys_synth"/>
</dbReference>
<dbReference type="InterPro" id="IPR001926">
    <property type="entry name" value="TrpB-like_PALP"/>
</dbReference>
<evidence type="ECO:0000256" key="6">
    <source>
        <dbReference type="ARBA" id="ARBA00023192"/>
    </source>
</evidence>
<dbReference type="HOGENOM" id="CLU_021018_1_0_2"/>
<comment type="cofactor">
    <cofactor evidence="1">
        <name>pyridoxal 5'-phosphate</name>
        <dbReference type="ChEBI" id="CHEBI:597326"/>
    </cofactor>
</comment>
<feature type="domain" description="Tryptophan synthase beta chain-like PALP" evidence="7">
    <location>
        <begin position="9"/>
        <end position="302"/>
    </location>
</feature>
<reference evidence="9" key="1">
    <citation type="journal article" date="2015" name="Microbiology">
        <title>Genome of Methanoregula boonei 6A8 reveals adaptations to oligotrophic peatland environments.</title>
        <authorList>
            <person name="Braeuer S."/>
            <person name="Cadillo-Quiroz H."/>
            <person name="Kyrpides N."/>
            <person name="Woyke T."/>
            <person name="Goodwin L."/>
            <person name="Detter C."/>
            <person name="Podell S."/>
            <person name="Yavitt J.B."/>
            <person name="Zinder S.H."/>
        </authorList>
    </citation>
    <scope>NUCLEOTIDE SEQUENCE [LARGE SCALE GENOMIC DNA]</scope>
    <source>
        <strain evidence="9">DSM 21154 / JCM 14090 / 6A8</strain>
    </source>
</reference>
<dbReference type="STRING" id="456442.Mboo_1990"/>
<keyword evidence="4" id="KW-0808">Transferase</keyword>
<dbReference type="EMBL" id="CP000780">
    <property type="protein sequence ID" value="ABS56504.1"/>
    <property type="molecule type" value="Genomic_DNA"/>
</dbReference>
<dbReference type="Pfam" id="PF00291">
    <property type="entry name" value="PALP"/>
    <property type="match status" value="1"/>
</dbReference>
<evidence type="ECO:0000313" key="8">
    <source>
        <dbReference type="EMBL" id="ABS56504.1"/>
    </source>
</evidence>
<name>A7I9U3_METB6</name>
<gene>
    <name evidence="8" type="ordered locus">Mboo_1990</name>
</gene>
<evidence type="ECO:0000256" key="1">
    <source>
        <dbReference type="ARBA" id="ARBA00001933"/>
    </source>
</evidence>
<dbReference type="GO" id="GO:0004124">
    <property type="term" value="F:cysteine synthase activity"/>
    <property type="evidence" value="ECO:0007669"/>
    <property type="project" value="InterPro"/>
</dbReference>
<dbReference type="InterPro" id="IPR050214">
    <property type="entry name" value="Cys_Synth/Cystath_Beta-Synth"/>
</dbReference>
<dbReference type="FunFam" id="3.40.50.1100:FF:000118">
    <property type="entry name" value="Related to CYS4-cystathionine beta-synthase"/>
    <property type="match status" value="1"/>
</dbReference>
<protein>
    <submittedName>
        <fullName evidence="8">Pyridoxal-5'-phosphate-dependent enzyme, beta subunit</fullName>
    </submittedName>
</protein>
<evidence type="ECO:0000256" key="5">
    <source>
        <dbReference type="ARBA" id="ARBA00022898"/>
    </source>
</evidence>
<keyword evidence="5" id="KW-0663">Pyridoxal phosphate</keyword>
<dbReference type="PROSITE" id="PS00901">
    <property type="entry name" value="CYS_SYNTHASE"/>
    <property type="match status" value="1"/>
</dbReference>
<keyword evidence="3" id="KW-0028">Amino-acid biosynthesis</keyword>
<evidence type="ECO:0000313" key="9">
    <source>
        <dbReference type="Proteomes" id="UP000002408"/>
    </source>
</evidence>
<keyword evidence="9" id="KW-1185">Reference proteome</keyword>
<keyword evidence="6" id="KW-0198">Cysteine biosynthesis</keyword>